<dbReference type="GO" id="GO:0003700">
    <property type="term" value="F:DNA-binding transcription factor activity"/>
    <property type="evidence" value="ECO:0007669"/>
    <property type="project" value="InterPro"/>
</dbReference>
<proteinExistence type="predicted"/>
<keyword evidence="2 5" id="KW-0238">DNA-binding</keyword>
<dbReference type="Gene3D" id="1.10.10.10">
    <property type="entry name" value="Winged helix-like DNA-binding domain superfamily/Winged helix DNA-binding domain"/>
    <property type="match status" value="1"/>
</dbReference>
<dbReference type="PROSITE" id="PS00894">
    <property type="entry name" value="HTH_DEOR_1"/>
    <property type="match status" value="1"/>
</dbReference>
<gene>
    <name evidence="5" type="ORF">DFJ66_7579</name>
</gene>
<dbReference type="InterPro" id="IPR018356">
    <property type="entry name" value="Tscrpt_reg_HTH_DeoR_CS"/>
</dbReference>
<dbReference type="Pfam" id="PF13377">
    <property type="entry name" value="Peripla_BP_3"/>
    <property type="match status" value="1"/>
</dbReference>
<dbReference type="PANTHER" id="PTHR30146:SF155">
    <property type="entry name" value="ALANINE RACEMASE"/>
    <property type="match status" value="1"/>
</dbReference>
<evidence type="ECO:0000313" key="6">
    <source>
        <dbReference type="Proteomes" id="UP000272729"/>
    </source>
</evidence>
<evidence type="ECO:0000313" key="5">
    <source>
        <dbReference type="EMBL" id="RKT74236.1"/>
    </source>
</evidence>
<dbReference type="OrthoDB" id="3252280at2"/>
<evidence type="ECO:0000256" key="1">
    <source>
        <dbReference type="ARBA" id="ARBA00023015"/>
    </source>
</evidence>
<dbReference type="EMBL" id="RBXR01000001">
    <property type="protein sequence ID" value="RKT74236.1"/>
    <property type="molecule type" value="Genomic_DNA"/>
</dbReference>
<evidence type="ECO:0000256" key="3">
    <source>
        <dbReference type="ARBA" id="ARBA00023163"/>
    </source>
</evidence>
<organism evidence="5 6">
    <name type="scientific">Saccharothrix variisporea</name>
    <dbReference type="NCBI Taxonomy" id="543527"/>
    <lineage>
        <taxon>Bacteria</taxon>
        <taxon>Bacillati</taxon>
        <taxon>Actinomycetota</taxon>
        <taxon>Actinomycetes</taxon>
        <taxon>Pseudonocardiales</taxon>
        <taxon>Pseudonocardiaceae</taxon>
        <taxon>Saccharothrix</taxon>
    </lineage>
</organism>
<dbReference type="Proteomes" id="UP000272729">
    <property type="component" value="Unassembled WGS sequence"/>
</dbReference>
<dbReference type="AlphaFoldDB" id="A0A495XMV4"/>
<keyword evidence="6" id="KW-1185">Reference proteome</keyword>
<dbReference type="PROSITE" id="PS51000">
    <property type="entry name" value="HTH_DEOR_2"/>
    <property type="match status" value="1"/>
</dbReference>
<dbReference type="CDD" id="cd06267">
    <property type="entry name" value="PBP1_LacI_sugar_binding-like"/>
    <property type="match status" value="1"/>
</dbReference>
<keyword evidence="1" id="KW-0805">Transcription regulation</keyword>
<dbReference type="InterPro" id="IPR036388">
    <property type="entry name" value="WH-like_DNA-bd_sf"/>
</dbReference>
<dbReference type="Gene3D" id="3.40.50.2300">
    <property type="match status" value="2"/>
</dbReference>
<feature type="domain" description="HTH deoR-type" evidence="4">
    <location>
        <begin position="3"/>
        <end position="58"/>
    </location>
</feature>
<dbReference type="GO" id="GO:0000976">
    <property type="term" value="F:transcription cis-regulatory region binding"/>
    <property type="evidence" value="ECO:0007669"/>
    <property type="project" value="TreeGrafter"/>
</dbReference>
<dbReference type="InterPro" id="IPR028082">
    <property type="entry name" value="Peripla_BP_I"/>
</dbReference>
<dbReference type="SUPFAM" id="SSF46785">
    <property type="entry name" value="Winged helix' DNA-binding domain"/>
    <property type="match status" value="1"/>
</dbReference>
<dbReference type="PRINTS" id="PR00037">
    <property type="entry name" value="HTHLACR"/>
</dbReference>
<reference evidence="5 6" key="1">
    <citation type="submission" date="2018-10" db="EMBL/GenBank/DDBJ databases">
        <title>Sequencing the genomes of 1000 actinobacteria strains.</title>
        <authorList>
            <person name="Klenk H.-P."/>
        </authorList>
    </citation>
    <scope>NUCLEOTIDE SEQUENCE [LARGE SCALE GENOMIC DNA]</scope>
    <source>
        <strain evidence="5 6">DSM 43911</strain>
    </source>
</reference>
<protein>
    <submittedName>
        <fullName evidence="5">DNA-binding LacI/PurR family transcriptional regulator</fullName>
    </submittedName>
</protein>
<accession>A0A495XMV4</accession>
<dbReference type="SUPFAM" id="SSF53822">
    <property type="entry name" value="Periplasmic binding protein-like I"/>
    <property type="match status" value="1"/>
</dbReference>
<name>A0A495XMV4_9PSEU</name>
<keyword evidence="3" id="KW-0804">Transcription</keyword>
<dbReference type="Pfam" id="PF08220">
    <property type="entry name" value="HTH_DeoR"/>
    <property type="match status" value="1"/>
</dbReference>
<evidence type="ECO:0000259" key="4">
    <source>
        <dbReference type="PROSITE" id="PS51000"/>
    </source>
</evidence>
<dbReference type="InterPro" id="IPR046335">
    <property type="entry name" value="LacI/GalR-like_sensor"/>
</dbReference>
<dbReference type="InterPro" id="IPR036390">
    <property type="entry name" value="WH_DNA-bd_sf"/>
</dbReference>
<sequence>MDASRRHHAILMAVRRDGSVRAADLAAQLGVSAITVRRDLAELEARGDVSRVHGGAVLPSAIRDTLVTPSVPRVAGRRPTIGMVIPAASQYFREIVEGARRAAQARDIKLVLAVSDYNLDDDRSHVQRLLEAKVDGLLLTPSEPFSRLAPALDWIAELPIPVLFVERSHEPTAHLHPVEYVSSDHQHGAIQAVRHLVELGHRNIALVTCQSPTSGWISRGYDAAAEAMGLPTDMPRHEHRTHEEIAQHLDEILDGFERSGVTAVLAHPDNIAIQVLQRARQRGLVVPDDLSVIAYDDEFAGLADIPLTAVAPPRENVGRLAVEFLLRKLHSGRSDRAELHIHLLPHVVVRASTAAPRPTPVDAT</sequence>
<evidence type="ECO:0000256" key="2">
    <source>
        <dbReference type="ARBA" id="ARBA00023125"/>
    </source>
</evidence>
<dbReference type="InterPro" id="IPR001034">
    <property type="entry name" value="DeoR_HTH"/>
</dbReference>
<dbReference type="RefSeq" id="WP_121228596.1">
    <property type="nucleotide sequence ID" value="NZ_JBIUBA010000018.1"/>
</dbReference>
<dbReference type="SMART" id="SM00420">
    <property type="entry name" value="HTH_DEOR"/>
    <property type="match status" value="1"/>
</dbReference>
<comment type="caution">
    <text evidence="5">The sequence shown here is derived from an EMBL/GenBank/DDBJ whole genome shotgun (WGS) entry which is preliminary data.</text>
</comment>
<dbReference type="PANTHER" id="PTHR30146">
    <property type="entry name" value="LACI-RELATED TRANSCRIPTIONAL REPRESSOR"/>
    <property type="match status" value="1"/>
</dbReference>